<feature type="compositionally biased region" description="Polar residues" evidence="11">
    <location>
        <begin position="263"/>
        <end position="279"/>
    </location>
</feature>
<dbReference type="PROSITE" id="PS00107">
    <property type="entry name" value="PROTEIN_KINASE_ATP"/>
    <property type="match status" value="1"/>
</dbReference>
<comment type="catalytic activity">
    <reaction evidence="8">
        <text>L-threonyl-[protein] + ATP = O-phospho-L-threonyl-[protein] + ADP + H(+)</text>
        <dbReference type="Rhea" id="RHEA:46608"/>
        <dbReference type="Rhea" id="RHEA-COMP:11060"/>
        <dbReference type="Rhea" id="RHEA-COMP:11605"/>
        <dbReference type="ChEBI" id="CHEBI:15378"/>
        <dbReference type="ChEBI" id="CHEBI:30013"/>
        <dbReference type="ChEBI" id="CHEBI:30616"/>
        <dbReference type="ChEBI" id="CHEBI:61977"/>
        <dbReference type="ChEBI" id="CHEBI:456216"/>
        <dbReference type="EC" id="2.7.11.1"/>
    </reaction>
</comment>
<feature type="compositionally biased region" description="Low complexity" evidence="11">
    <location>
        <begin position="555"/>
        <end position="565"/>
    </location>
</feature>
<evidence type="ECO:0000256" key="3">
    <source>
        <dbReference type="ARBA" id="ARBA00022723"/>
    </source>
</evidence>
<dbReference type="PROSITE" id="PS00479">
    <property type="entry name" value="ZF_DAG_PE_1"/>
    <property type="match status" value="1"/>
</dbReference>
<feature type="region of interest" description="Disordered" evidence="11">
    <location>
        <begin position="178"/>
        <end position="211"/>
    </location>
</feature>
<evidence type="ECO:0000256" key="9">
    <source>
        <dbReference type="ARBA" id="ARBA00048679"/>
    </source>
</evidence>
<dbReference type="InterPro" id="IPR011009">
    <property type="entry name" value="Kinase-like_dom_sf"/>
</dbReference>
<evidence type="ECO:0000256" key="8">
    <source>
        <dbReference type="ARBA" id="ARBA00047899"/>
    </source>
</evidence>
<dbReference type="EMBL" id="JAACXV010000388">
    <property type="protein sequence ID" value="KAF7278778.1"/>
    <property type="molecule type" value="Genomic_DNA"/>
</dbReference>
<dbReference type="CDD" id="cd14063">
    <property type="entry name" value="PK_KSR"/>
    <property type="match status" value="1"/>
</dbReference>
<dbReference type="InterPro" id="IPR001245">
    <property type="entry name" value="Ser-Thr/Tyr_kinase_cat_dom"/>
</dbReference>
<keyword evidence="15" id="KW-1185">Reference proteome</keyword>
<dbReference type="Gene3D" id="3.30.60.20">
    <property type="match status" value="1"/>
</dbReference>
<feature type="region of interest" description="Disordered" evidence="11">
    <location>
        <begin position="224"/>
        <end position="351"/>
    </location>
</feature>
<feature type="binding site" evidence="10">
    <location>
        <position position="637"/>
    </location>
    <ligand>
        <name>ATP</name>
        <dbReference type="ChEBI" id="CHEBI:30616"/>
    </ligand>
</feature>
<dbReference type="Pfam" id="PF13543">
    <property type="entry name" value="SAM_KSR1"/>
    <property type="match status" value="1"/>
</dbReference>
<feature type="domain" description="Protein kinase" evidence="12">
    <location>
        <begin position="611"/>
        <end position="892"/>
    </location>
</feature>
<dbReference type="Gene3D" id="3.30.200.20">
    <property type="entry name" value="Phosphorylase Kinase, domain 1"/>
    <property type="match status" value="1"/>
</dbReference>
<protein>
    <recommendedName>
        <fullName evidence="16">Kinase suppressor of Ras 2</fullName>
    </recommendedName>
</protein>
<reference evidence="14" key="1">
    <citation type="submission" date="2020-08" db="EMBL/GenBank/DDBJ databases">
        <title>Genome sequencing and assembly of the red palm weevil Rhynchophorus ferrugineus.</title>
        <authorList>
            <person name="Dias G.B."/>
            <person name="Bergman C.M."/>
            <person name="Manee M."/>
        </authorList>
    </citation>
    <scope>NUCLEOTIDE SEQUENCE</scope>
    <source>
        <strain evidence="14">AA-2017</strain>
        <tissue evidence="14">Whole larva</tissue>
    </source>
</reference>
<evidence type="ECO:0000256" key="2">
    <source>
        <dbReference type="ARBA" id="ARBA00022679"/>
    </source>
</evidence>
<keyword evidence="7 10" id="KW-0067">ATP-binding</keyword>
<feature type="region of interest" description="Disordered" evidence="11">
    <location>
        <begin position="442"/>
        <end position="523"/>
    </location>
</feature>
<dbReference type="InterPro" id="IPR002219">
    <property type="entry name" value="PKC_DAG/PE"/>
</dbReference>
<dbReference type="SMART" id="SM00109">
    <property type="entry name" value="C1"/>
    <property type="match status" value="1"/>
</dbReference>
<dbReference type="InterPro" id="IPR046349">
    <property type="entry name" value="C1-like_sf"/>
</dbReference>
<dbReference type="InterPro" id="IPR051681">
    <property type="entry name" value="Ser/Thr_Kinases-Pseudokinases"/>
</dbReference>
<dbReference type="Pfam" id="PF20406">
    <property type="entry name" value="SAM_KSR1_N"/>
    <property type="match status" value="1"/>
</dbReference>
<dbReference type="FunFam" id="3.30.200.20:FF:000034">
    <property type="entry name" value="Kinase suppressor of Ras 1"/>
    <property type="match status" value="1"/>
</dbReference>
<evidence type="ECO:0000313" key="15">
    <source>
        <dbReference type="Proteomes" id="UP000625711"/>
    </source>
</evidence>
<sequence length="901" mass="100733">MAIDPGDEQLRKDLEILQSMIDVSATTLEGLRTQCAPSAELTRQEIRTLEGKLIKLFSHQLVAKSKLKNGIDIRMPFLQQWLQIVGLRYDCVAGICQKISSVEELQDKSEHELKMLLADKNASTEELCRLIRALHNLKKYTDILKRGDAESTQETQDFTLSWGSWDRNDLKMKHGLSPRAVRSRATRASVPSEENLFNNNHKPSPTIAPSASVSSINSLNAGSAVLRPPLTPPGNSSNVFSPLKERGKEKKFPTTPPAKRKQLVNNATISISESFPLTKSKSHESQLAATKGDSNREINNINETRGSVRRERLPTEPGPETVGLTSPVSTSPIKSPPYNSTGTDSDDSSYKSLRLQVPKSPQTPPIKGSMTHQIAHRFTKTFKLVGNCEFCTKKIRGLASKCSECKYFCHRECQEKAMLSCGLPQGYVEAFKLTVEGNQGPVSYSPTTGRLNKSNSGRVNSLSRTRHRKGSHPQTAPNSAPFPPPDSSSNNSSRNSSTPSSPAVQNSTTPKGSQKQFQFPDTSESIKKIATETHSTLLRHDLIINSQLSRESDKTSSQTSNSNSTDSDRTPVRLDSQDSQVSDTETITDGHKWPRQNSLSMREWDIPFDELKVTKPVGTGRFGTVFRGYWHGDVAVKLLDVNYLQDEKALEQFKMEVAIFRKTRHENLILFMGACMKPPKLAIVTSFSKGNTLYTHIHLRKDKFNLHRTTMMAQQICQGMGYLHAKGIIHKDLKTKNIFLENGKVVITDFGLFSVTKLCFGHNQTESLSIPPGWLCYLAPEIMRSLDAHRFQENELPFSKSSDIYAFGTVWYELLCGEWPFKNQPPEAVIWQVGKGMKQPLANLQASGEVKEILMICWQFKEDKRPDFPRLSDILGKLPKKKLARSPSHPIHLSRSAESVF</sequence>
<feature type="region of interest" description="Disordered" evidence="11">
    <location>
        <begin position="548"/>
        <end position="594"/>
    </location>
</feature>
<dbReference type="InterPro" id="IPR013761">
    <property type="entry name" value="SAM/pointed_sf"/>
</dbReference>
<keyword evidence="2" id="KW-0808">Transferase</keyword>
<evidence type="ECO:0000256" key="1">
    <source>
        <dbReference type="ARBA" id="ARBA00022527"/>
    </source>
</evidence>
<dbReference type="OrthoDB" id="774951at2759"/>
<dbReference type="InterPro" id="IPR000719">
    <property type="entry name" value="Prot_kinase_dom"/>
</dbReference>
<evidence type="ECO:0008006" key="16">
    <source>
        <dbReference type="Google" id="ProtNLM"/>
    </source>
</evidence>
<feature type="compositionally biased region" description="Basic and acidic residues" evidence="11">
    <location>
        <begin position="566"/>
        <end position="576"/>
    </location>
</feature>
<feature type="compositionally biased region" description="Polar residues" evidence="11">
    <location>
        <begin position="442"/>
        <end position="463"/>
    </location>
</feature>
<evidence type="ECO:0000259" key="13">
    <source>
        <dbReference type="PROSITE" id="PS50081"/>
    </source>
</evidence>
<dbReference type="GO" id="GO:0046872">
    <property type="term" value="F:metal ion binding"/>
    <property type="evidence" value="ECO:0007669"/>
    <property type="project" value="UniProtKB-KW"/>
</dbReference>
<name>A0A834IHC5_RHYFE</name>
<dbReference type="GO" id="GO:0005524">
    <property type="term" value="F:ATP binding"/>
    <property type="evidence" value="ECO:0007669"/>
    <property type="project" value="UniProtKB-UniRule"/>
</dbReference>
<dbReference type="AlphaFoldDB" id="A0A834IHC5"/>
<dbReference type="PANTHER" id="PTHR44329:SF253">
    <property type="entry name" value="KINASE SUPPRESSOR OF RAS 2"/>
    <property type="match status" value="1"/>
</dbReference>
<accession>A0A834IHC5</accession>
<dbReference type="InterPro" id="IPR008271">
    <property type="entry name" value="Ser/Thr_kinase_AS"/>
</dbReference>
<dbReference type="PROSITE" id="PS50011">
    <property type="entry name" value="PROTEIN_KINASE_DOM"/>
    <property type="match status" value="1"/>
</dbReference>
<dbReference type="CDD" id="cd20812">
    <property type="entry name" value="C1_KSR"/>
    <property type="match status" value="1"/>
</dbReference>
<dbReference type="Gene3D" id="6.10.140.1120">
    <property type="match status" value="1"/>
</dbReference>
<feature type="compositionally biased region" description="Polar residues" evidence="11">
    <location>
        <begin position="503"/>
        <end position="523"/>
    </location>
</feature>
<feature type="compositionally biased region" description="Polar residues" evidence="11">
    <location>
        <begin position="195"/>
        <end position="211"/>
    </location>
</feature>
<feature type="compositionally biased region" description="Polar residues" evidence="11">
    <location>
        <begin position="577"/>
        <end position="587"/>
    </location>
</feature>
<dbReference type="PANTHER" id="PTHR44329">
    <property type="entry name" value="SERINE/THREONINE-PROTEIN KINASE TNNI3K-RELATED"/>
    <property type="match status" value="1"/>
</dbReference>
<dbReference type="InterPro" id="IPR046861">
    <property type="entry name" value="SAM_KSR1_N"/>
</dbReference>
<evidence type="ECO:0000256" key="5">
    <source>
        <dbReference type="ARBA" id="ARBA00022777"/>
    </source>
</evidence>
<dbReference type="FunFam" id="1.10.510.10:FF:000107">
    <property type="entry name" value="kinase suppressor of Ras 1"/>
    <property type="match status" value="1"/>
</dbReference>
<gene>
    <name evidence="14" type="ORF">GWI33_008009</name>
</gene>
<dbReference type="GO" id="GO:0004674">
    <property type="term" value="F:protein serine/threonine kinase activity"/>
    <property type="evidence" value="ECO:0007669"/>
    <property type="project" value="UniProtKB-KW"/>
</dbReference>
<dbReference type="InterPro" id="IPR025561">
    <property type="entry name" value="KSR_SAM-like_dom"/>
</dbReference>
<dbReference type="PROSITE" id="PS00108">
    <property type="entry name" value="PROTEIN_KINASE_ST"/>
    <property type="match status" value="1"/>
</dbReference>
<dbReference type="SUPFAM" id="SSF56112">
    <property type="entry name" value="Protein kinase-like (PK-like)"/>
    <property type="match status" value="1"/>
</dbReference>
<dbReference type="Pfam" id="PF07714">
    <property type="entry name" value="PK_Tyr_Ser-Thr"/>
    <property type="match status" value="1"/>
</dbReference>
<dbReference type="GO" id="GO:0006950">
    <property type="term" value="P:response to stress"/>
    <property type="evidence" value="ECO:0007669"/>
    <property type="project" value="UniProtKB-ARBA"/>
</dbReference>
<feature type="compositionally biased region" description="Low complexity" evidence="11">
    <location>
        <begin position="487"/>
        <end position="502"/>
    </location>
</feature>
<keyword evidence="1" id="KW-0723">Serine/threonine-protein kinase</keyword>
<evidence type="ECO:0000313" key="14">
    <source>
        <dbReference type="EMBL" id="KAF7278778.1"/>
    </source>
</evidence>
<evidence type="ECO:0000256" key="7">
    <source>
        <dbReference type="ARBA" id="ARBA00022840"/>
    </source>
</evidence>
<feature type="compositionally biased region" description="Basic and acidic residues" evidence="11">
    <location>
        <begin position="243"/>
        <end position="252"/>
    </location>
</feature>
<dbReference type="PROSITE" id="PS50081">
    <property type="entry name" value="ZF_DAG_PE_2"/>
    <property type="match status" value="1"/>
</dbReference>
<dbReference type="InterPro" id="IPR017441">
    <property type="entry name" value="Protein_kinase_ATP_BS"/>
</dbReference>
<comment type="catalytic activity">
    <reaction evidence="9">
        <text>L-seryl-[protein] + ATP = O-phospho-L-seryl-[protein] + ADP + H(+)</text>
        <dbReference type="Rhea" id="RHEA:17989"/>
        <dbReference type="Rhea" id="RHEA-COMP:9863"/>
        <dbReference type="Rhea" id="RHEA-COMP:11604"/>
        <dbReference type="ChEBI" id="CHEBI:15378"/>
        <dbReference type="ChEBI" id="CHEBI:29999"/>
        <dbReference type="ChEBI" id="CHEBI:30616"/>
        <dbReference type="ChEBI" id="CHEBI:83421"/>
        <dbReference type="ChEBI" id="CHEBI:456216"/>
        <dbReference type="EC" id="2.7.11.1"/>
    </reaction>
</comment>
<feature type="domain" description="Phorbol-ester/DAG-type" evidence="13">
    <location>
        <begin position="375"/>
        <end position="421"/>
    </location>
</feature>
<dbReference type="InterPro" id="IPR046933">
    <property type="entry name" value="SAM_KSR1_N_sf"/>
</dbReference>
<evidence type="ECO:0000259" key="12">
    <source>
        <dbReference type="PROSITE" id="PS50011"/>
    </source>
</evidence>
<dbReference type="SMART" id="SM00220">
    <property type="entry name" value="S_TKc"/>
    <property type="match status" value="1"/>
</dbReference>
<organism evidence="14 15">
    <name type="scientific">Rhynchophorus ferrugineus</name>
    <name type="common">Red palm weevil</name>
    <name type="synonym">Curculio ferrugineus</name>
    <dbReference type="NCBI Taxonomy" id="354439"/>
    <lineage>
        <taxon>Eukaryota</taxon>
        <taxon>Metazoa</taxon>
        <taxon>Ecdysozoa</taxon>
        <taxon>Arthropoda</taxon>
        <taxon>Hexapoda</taxon>
        <taxon>Insecta</taxon>
        <taxon>Pterygota</taxon>
        <taxon>Neoptera</taxon>
        <taxon>Endopterygota</taxon>
        <taxon>Coleoptera</taxon>
        <taxon>Polyphaga</taxon>
        <taxon>Cucujiformia</taxon>
        <taxon>Curculionidae</taxon>
        <taxon>Dryophthorinae</taxon>
        <taxon>Rhynchophorus</taxon>
    </lineage>
</organism>
<evidence type="ECO:0000256" key="11">
    <source>
        <dbReference type="SAM" id="MobiDB-lite"/>
    </source>
</evidence>
<dbReference type="Proteomes" id="UP000625711">
    <property type="component" value="Unassembled WGS sequence"/>
</dbReference>
<dbReference type="SUPFAM" id="SSF57889">
    <property type="entry name" value="Cysteine-rich domain"/>
    <property type="match status" value="1"/>
</dbReference>
<evidence type="ECO:0000256" key="6">
    <source>
        <dbReference type="ARBA" id="ARBA00022833"/>
    </source>
</evidence>
<keyword evidence="5" id="KW-0418">Kinase</keyword>
<evidence type="ECO:0000256" key="4">
    <source>
        <dbReference type="ARBA" id="ARBA00022741"/>
    </source>
</evidence>
<dbReference type="Gene3D" id="1.10.510.10">
    <property type="entry name" value="Transferase(Phosphotransferase) domain 1"/>
    <property type="match status" value="1"/>
</dbReference>
<feature type="compositionally biased region" description="Polar residues" evidence="11">
    <location>
        <begin position="323"/>
        <end position="343"/>
    </location>
</feature>
<comment type="caution">
    <text evidence="14">The sequence shown here is derived from an EMBL/GenBank/DDBJ whole genome shotgun (WGS) entry which is preliminary data.</text>
</comment>
<keyword evidence="3" id="KW-0479">Metal-binding</keyword>
<keyword evidence="6" id="KW-0862">Zinc</keyword>
<keyword evidence="4 10" id="KW-0547">Nucleotide-binding</keyword>
<proteinExistence type="predicted"/>
<dbReference type="Gene3D" id="1.10.150.50">
    <property type="entry name" value="Transcription Factor, Ets-1"/>
    <property type="match status" value="1"/>
</dbReference>
<evidence type="ECO:0000256" key="10">
    <source>
        <dbReference type="PROSITE-ProRule" id="PRU10141"/>
    </source>
</evidence>